<name>A0A426XGN2_ENSVE</name>
<feature type="region of interest" description="Disordered" evidence="1">
    <location>
        <begin position="44"/>
        <end position="75"/>
    </location>
</feature>
<proteinExistence type="predicted"/>
<keyword evidence="2" id="KW-0812">Transmembrane</keyword>
<dbReference type="Proteomes" id="UP000287651">
    <property type="component" value="Unassembled WGS sequence"/>
</dbReference>
<feature type="transmembrane region" description="Helical" evidence="2">
    <location>
        <begin position="16"/>
        <end position="38"/>
    </location>
</feature>
<dbReference type="EMBL" id="AMZH03021053">
    <property type="protein sequence ID" value="RRT38590.1"/>
    <property type="molecule type" value="Genomic_DNA"/>
</dbReference>
<keyword evidence="2" id="KW-0472">Membrane</keyword>
<evidence type="ECO:0000313" key="4">
    <source>
        <dbReference type="Proteomes" id="UP000287651"/>
    </source>
</evidence>
<keyword evidence="2" id="KW-1133">Transmembrane helix</keyword>
<dbReference type="AlphaFoldDB" id="A0A426XGN2"/>
<feature type="compositionally biased region" description="Polar residues" evidence="1">
    <location>
        <begin position="64"/>
        <end position="75"/>
    </location>
</feature>
<organism evidence="3 4">
    <name type="scientific">Ensete ventricosum</name>
    <name type="common">Abyssinian banana</name>
    <name type="synonym">Musa ensete</name>
    <dbReference type="NCBI Taxonomy" id="4639"/>
    <lineage>
        <taxon>Eukaryota</taxon>
        <taxon>Viridiplantae</taxon>
        <taxon>Streptophyta</taxon>
        <taxon>Embryophyta</taxon>
        <taxon>Tracheophyta</taxon>
        <taxon>Spermatophyta</taxon>
        <taxon>Magnoliopsida</taxon>
        <taxon>Liliopsida</taxon>
        <taxon>Zingiberales</taxon>
        <taxon>Musaceae</taxon>
        <taxon>Ensete</taxon>
    </lineage>
</organism>
<sequence length="75" mass="7855">MTLSRGGWSLGGGVEGLLWLFAVGVGVWGVCGGGWIAAMGGEVKGKEEEGEDDGRAMQRKSNRCCRSTFASSMQV</sequence>
<evidence type="ECO:0000256" key="1">
    <source>
        <dbReference type="SAM" id="MobiDB-lite"/>
    </source>
</evidence>
<gene>
    <name evidence="3" type="ORF">B296_00057240</name>
</gene>
<accession>A0A426XGN2</accession>
<evidence type="ECO:0000313" key="3">
    <source>
        <dbReference type="EMBL" id="RRT38590.1"/>
    </source>
</evidence>
<protein>
    <submittedName>
        <fullName evidence="3">Uncharacterized protein</fullName>
    </submittedName>
</protein>
<comment type="caution">
    <text evidence="3">The sequence shown here is derived from an EMBL/GenBank/DDBJ whole genome shotgun (WGS) entry which is preliminary data.</text>
</comment>
<evidence type="ECO:0000256" key="2">
    <source>
        <dbReference type="SAM" id="Phobius"/>
    </source>
</evidence>
<reference evidence="3 4" key="1">
    <citation type="journal article" date="2014" name="Agronomy (Basel)">
        <title>A Draft Genome Sequence for Ensete ventricosum, the Drought-Tolerant Tree Against Hunger.</title>
        <authorList>
            <person name="Harrison J."/>
            <person name="Moore K.A."/>
            <person name="Paszkiewicz K."/>
            <person name="Jones T."/>
            <person name="Grant M."/>
            <person name="Ambacheew D."/>
            <person name="Muzemil S."/>
            <person name="Studholme D.J."/>
        </authorList>
    </citation>
    <scope>NUCLEOTIDE SEQUENCE [LARGE SCALE GENOMIC DNA]</scope>
</reference>